<evidence type="ECO:0000256" key="3">
    <source>
        <dbReference type="ARBA" id="ARBA00022741"/>
    </source>
</evidence>
<evidence type="ECO:0000256" key="6">
    <source>
        <dbReference type="PIRNR" id="PIRNR000535"/>
    </source>
</evidence>
<evidence type="ECO:0000256" key="2">
    <source>
        <dbReference type="ARBA" id="ARBA00022679"/>
    </source>
</evidence>
<dbReference type="PROSITE" id="PS00584">
    <property type="entry name" value="PFKB_KINASES_2"/>
    <property type="match status" value="1"/>
</dbReference>
<proteinExistence type="inferred from homology"/>
<keyword evidence="2 6" id="KW-0808">Transferase</keyword>
<dbReference type="GO" id="GO:0008443">
    <property type="term" value="F:phosphofructokinase activity"/>
    <property type="evidence" value="ECO:0007669"/>
    <property type="project" value="TreeGrafter"/>
</dbReference>
<keyword evidence="9" id="KW-1185">Reference proteome</keyword>
<dbReference type="InterPro" id="IPR011611">
    <property type="entry name" value="PfkB_dom"/>
</dbReference>
<dbReference type="AlphaFoldDB" id="A0A8J3DEK0"/>
<dbReference type="Proteomes" id="UP000642829">
    <property type="component" value="Unassembled WGS sequence"/>
</dbReference>
<dbReference type="Pfam" id="PF00294">
    <property type="entry name" value="PfkB"/>
    <property type="match status" value="1"/>
</dbReference>
<reference evidence="8" key="2">
    <citation type="submission" date="2020-09" db="EMBL/GenBank/DDBJ databases">
        <authorList>
            <person name="Sun Q."/>
            <person name="Kim S."/>
        </authorList>
    </citation>
    <scope>NUCLEOTIDE SEQUENCE</scope>
    <source>
        <strain evidence="8">KCTC 12870</strain>
    </source>
</reference>
<dbReference type="GO" id="GO:0044281">
    <property type="term" value="P:small molecule metabolic process"/>
    <property type="evidence" value="ECO:0007669"/>
    <property type="project" value="UniProtKB-ARBA"/>
</dbReference>
<comment type="caution">
    <text evidence="8">The sequence shown here is derived from an EMBL/GenBank/DDBJ whole genome shotgun (WGS) entry which is preliminary data.</text>
</comment>
<evidence type="ECO:0000256" key="4">
    <source>
        <dbReference type="ARBA" id="ARBA00022777"/>
    </source>
</evidence>
<dbReference type="InterPro" id="IPR002173">
    <property type="entry name" value="Carboh/pur_kinase_PfkB_CS"/>
</dbReference>
<dbReference type="Gene3D" id="3.40.1190.20">
    <property type="match status" value="1"/>
</dbReference>
<comment type="similarity">
    <text evidence="1">Belongs to the carbohydrate kinase PfkB family.</text>
</comment>
<dbReference type="FunFam" id="3.40.1190.20:FF:000001">
    <property type="entry name" value="Phosphofructokinase"/>
    <property type="match status" value="1"/>
</dbReference>
<dbReference type="NCBIfam" id="TIGR03168">
    <property type="entry name" value="1-PFK"/>
    <property type="match status" value="1"/>
</dbReference>
<keyword evidence="5" id="KW-0067">ATP-binding</keyword>
<keyword evidence="3" id="KW-0547">Nucleotide-binding</keyword>
<gene>
    <name evidence="8" type="ORF">GCM10007047_01750</name>
</gene>
<feature type="domain" description="Carbohydrate kinase PfkB" evidence="7">
    <location>
        <begin position="15"/>
        <end position="284"/>
    </location>
</feature>
<dbReference type="InterPro" id="IPR029056">
    <property type="entry name" value="Ribokinase-like"/>
</dbReference>
<evidence type="ECO:0000259" key="7">
    <source>
        <dbReference type="Pfam" id="PF00294"/>
    </source>
</evidence>
<organism evidence="8 9">
    <name type="scientific">Cerasicoccus arenae</name>
    <dbReference type="NCBI Taxonomy" id="424488"/>
    <lineage>
        <taxon>Bacteria</taxon>
        <taxon>Pseudomonadati</taxon>
        <taxon>Verrucomicrobiota</taxon>
        <taxon>Opitutia</taxon>
        <taxon>Puniceicoccales</taxon>
        <taxon>Cerasicoccaceae</taxon>
        <taxon>Cerasicoccus</taxon>
    </lineage>
</organism>
<dbReference type="GO" id="GO:0005524">
    <property type="term" value="F:ATP binding"/>
    <property type="evidence" value="ECO:0007669"/>
    <property type="project" value="UniProtKB-KW"/>
</dbReference>
<dbReference type="PANTHER" id="PTHR46566:SF5">
    <property type="entry name" value="1-PHOSPHOFRUCTOKINASE"/>
    <property type="match status" value="1"/>
</dbReference>
<dbReference type="SUPFAM" id="SSF53613">
    <property type="entry name" value="Ribokinase-like"/>
    <property type="match status" value="1"/>
</dbReference>
<dbReference type="GO" id="GO:0005829">
    <property type="term" value="C:cytosol"/>
    <property type="evidence" value="ECO:0007669"/>
    <property type="project" value="TreeGrafter"/>
</dbReference>
<evidence type="ECO:0000256" key="1">
    <source>
        <dbReference type="ARBA" id="ARBA00010688"/>
    </source>
</evidence>
<dbReference type="CDD" id="cd01164">
    <property type="entry name" value="FruK_PfkB_like"/>
    <property type="match status" value="1"/>
</dbReference>
<accession>A0A8J3DEK0</accession>
<evidence type="ECO:0000313" key="9">
    <source>
        <dbReference type="Proteomes" id="UP000642829"/>
    </source>
</evidence>
<evidence type="ECO:0000313" key="8">
    <source>
        <dbReference type="EMBL" id="GHB90616.1"/>
    </source>
</evidence>
<keyword evidence="4" id="KW-0418">Kinase</keyword>
<dbReference type="RefSeq" id="WP_189510903.1">
    <property type="nucleotide sequence ID" value="NZ_BMXG01000001.1"/>
</dbReference>
<dbReference type="PANTHER" id="PTHR46566">
    <property type="entry name" value="1-PHOSPHOFRUCTOKINASE-RELATED"/>
    <property type="match status" value="1"/>
</dbReference>
<protein>
    <submittedName>
        <fullName evidence="8">1-phosphofructokinase</fullName>
    </submittedName>
</protein>
<sequence length="321" mass="34322">MTIPDFITVTLNPAIDHTVFVEGIIPGTVHRASDSQRQAGGKGINVATMLALGGAKVAVTGFLGSGNSTIFERHFRKHQLQDHFLRVEGETRTGIKIVDTANNDTTDFNLPGPAPTELQQRRLLDKLRKLAAPDRWFVIAGSLPKGLKPSYIAQMIDVIHQCNCYVAVDSSGEALKVALDAGADLAKPNQAELAEYLQTELLGFRAAMGAARELRRTTIPNLVVSLGEEGALFLTPQAELMASAPKAKVVSTVGAGDSLLAGFLQGLVAGDTPANCARQATIYAWNRLESLTPSLPTEDVQQAQMAMINVQTLAAFEVGKH</sequence>
<reference evidence="8" key="1">
    <citation type="journal article" date="2014" name="Int. J. Syst. Evol. Microbiol.">
        <title>Complete genome sequence of Corynebacterium casei LMG S-19264T (=DSM 44701T), isolated from a smear-ripened cheese.</title>
        <authorList>
            <consortium name="US DOE Joint Genome Institute (JGI-PGF)"/>
            <person name="Walter F."/>
            <person name="Albersmeier A."/>
            <person name="Kalinowski J."/>
            <person name="Ruckert C."/>
        </authorList>
    </citation>
    <scope>NUCLEOTIDE SEQUENCE</scope>
    <source>
        <strain evidence="8">KCTC 12870</strain>
    </source>
</reference>
<dbReference type="EMBL" id="BMXG01000001">
    <property type="protein sequence ID" value="GHB90616.1"/>
    <property type="molecule type" value="Genomic_DNA"/>
</dbReference>
<name>A0A8J3DEK0_9BACT</name>
<dbReference type="InterPro" id="IPR017583">
    <property type="entry name" value="Tagatose/fructose_Pkinase"/>
</dbReference>
<dbReference type="PIRSF" id="PIRSF000535">
    <property type="entry name" value="1PFK/6PFK/LacC"/>
    <property type="match status" value="1"/>
</dbReference>
<evidence type="ECO:0000256" key="5">
    <source>
        <dbReference type="ARBA" id="ARBA00022840"/>
    </source>
</evidence>
<dbReference type="GO" id="GO:0016052">
    <property type="term" value="P:carbohydrate catabolic process"/>
    <property type="evidence" value="ECO:0007669"/>
    <property type="project" value="UniProtKB-ARBA"/>
</dbReference>